<dbReference type="InParanoid" id="A0A0C9ZY07"/>
<reference evidence="1 2" key="1">
    <citation type="submission" date="2014-04" db="EMBL/GenBank/DDBJ databases">
        <authorList>
            <consortium name="DOE Joint Genome Institute"/>
            <person name="Kuo A."/>
            <person name="Ruytinx J."/>
            <person name="Rineau F."/>
            <person name="Colpaert J."/>
            <person name="Kohler A."/>
            <person name="Nagy L.G."/>
            <person name="Floudas D."/>
            <person name="Copeland A."/>
            <person name="Barry K.W."/>
            <person name="Cichocki N."/>
            <person name="Veneault-Fourrey C."/>
            <person name="LaButti K."/>
            <person name="Lindquist E.A."/>
            <person name="Lipzen A."/>
            <person name="Lundell T."/>
            <person name="Morin E."/>
            <person name="Murat C."/>
            <person name="Sun H."/>
            <person name="Tunlid A."/>
            <person name="Henrissat B."/>
            <person name="Grigoriev I.V."/>
            <person name="Hibbett D.S."/>
            <person name="Martin F."/>
            <person name="Nordberg H.P."/>
            <person name="Cantor M.N."/>
            <person name="Hua S.X."/>
        </authorList>
    </citation>
    <scope>NUCLEOTIDE SEQUENCE [LARGE SCALE GENOMIC DNA]</scope>
    <source>
        <strain evidence="1 2">UH-Slu-Lm8-n1</strain>
    </source>
</reference>
<accession>A0A0C9ZY07</accession>
<evidence type="ECO:0000313" key="1">
    <source>
        <dbReference type="EMBL" id="KIK34361.1"/>
    </source>
</evidence>
<protein>
    <submittedName>
        <fullName evidence="1">Unplaced genomic scaffold CY34scaffold_634, whole genome shotgun sequence</fullName>
    </submittedName>
</protein>
<dbReference type="Proteomes" id="UP000054485">
    <property type="component" value="Unassembled WGS sequence"/>
</dbReference>
<organism evidence="1 2">
    <name type="scientific">Suillus luteus UH-Slu-Lm8-n1</name>
    <dbReference type="NCBI Taxonomy" id="930992"/>
    <lineage>
        <taxon>Eukaryota</taxon>
        <taxon>Fungi</taxon>
        <taxon>Dikarya</taxon>
        <taxon>Basidiomycota</taxon>
        <taxon>Agaricomycotina</taxon>
        <taxon>Agaricomycetes</taxon>
        <taxon>Agaricomycetidae</taxon>
        <taxon>Boletales</taxon>
        <taxon>Suillineae</taxon>
        <taxon>Suillaceae</taxon>
        <taxon>Suillus</taxon>
    </lineage>
</organism>
<evidence type="ECO:0000313" key="2">
    <source>
        <dbReference type="Proteomes" id="UP000054485"/>
    </source>
</evidence>
<sequence length="106" mass="11763">MPPDRPQATLGVDGVQERRLARLAARVSDRKNVVLELDETGKTLCVWHWPPVAHRVNAVMLSKCTTHLGYPSNAMRDVAPTRPDHEKSFFLMGMALGVLQLTPTSC</sequence>
<dbReference type="EMBL" id="KN835765">
    <property type="protein sequence ID" value="KIK34361.1"/>
    <property type="molecule type" value="Genomic_DNA"/>
</dbReference>
<gene>
    <name evidence="1" type="ORF">CY34DRAFT_110307</name>
</gene>
<keyword evidence="2" id="KW-1185">Reference proteome</keyword>
<reference evidence="2" key="2">
    <citation type="submission" date="2015-01" db="EMBL/GenBank/DDBJ databases">
        <title>Evolutionary Origins and Diversification of the Mycorrhizal Mutualists.</title>
        <authorList>
            <consortium name="DOE Joint Genome Institute"/>
            <consortium name="Mycorrhizal Genomics Consortium"/>
            <person name="Kohler A."/>
            <person name="Kuo A."/>
            <person name="Nagy L.G."/>
            <person name="Floudas D."/>
            <person name="Copeland A."/>
            <person name="Barry K.W."/>
            <person name="Cichocki N."/>
            <person name="Veneault-Fourrey C."/>
            <person name="LaButti K."/>
            <person name="Lindquist E.A."/>
            <person name="Lipzen A."/>
            <person name="Lundell T."/>
            <person name="Morin E."/>
            <person name="Murat C."/>
            <person name="Riley R."/>
            <person name="Ohm R."/>
            <person name="Sun H."/>
            <person name="Tunlid A."/>
            <person name="Henrissat B."/>
            <person name="Grigoriev I.V."/>
            <person name="Hibbett D.S."/>
            <person name="Martin F."/>
        </authorList>
    </citation>
    <scope>NUCLEOTIDE SEQUENCE [LARGE SCALE GENOMIC DNA]</scope>
    <source>
        <strain evidence="2">UH-Slu-Lm8-n1</strain>
    </source>
</reference>
<dbReference type="HOGENOM" id="CLU_2224944_0_0_1"/>
<name>A0A0C9ZY07_9AGAM</name>
<proteinExistence type="predicted"/>
<dbReference type="AlphaFoldDB" id="A0A0C9ZY07"/>